<dbReference type="Pfam" id="PF00034">
    <property type="entry name" value="Cytochrom_C"/>
    <property type="match status" value="1"/>
</dbReference>
<evidence type="ECO:0000256" key="6">
    <source>
        <dbReference type="PROSITE-ProRule" id="PRU00433"/>
    </source>
</evidence>
<feature type="domain" description="Cytochrome c" evidence="9">
    <location>
        <begin position="29"/>
        <end position="121"/>
    </location>
</feature>
<evidence type="ECO:0000313" key="10">
    <source>
        <dbReference type="EMBL" id="QSQ24097.1"/>
    </source>
</evidence>
<sequence>MRTQALGGRRLSPVIQLLAMLVAPAALAQGTAQGAKLFTQRCGSCHSVGEGDRVGPDLHGVLERRDEAWVTRFLKSPGALIDSGDAVATGLLKQFNGVRMPDQALSDDERASLFAFFRDCTAKGKGSCKPSPAAKPGTDATPEEIARGRRLFEGTEPLTNGGAACLGCHDVRGVGVAGGGTLGPNLTFTFARLGDRGVTPLLAKLDTPLMRGLYAKTPLTAEEQYAVKAYLADVSRDGSRPRQDRDFFYLGIVGLIAALGFIGLVWGPRGTDPRAH</sequence>
<keyword evidence="7" id="KW-1133">Transmembrane helix</keyword>
<evidence type="ECO:0000256" key="1">
    <source>
        <dbReference type="ARBA" id="ARBA00022448"/>
    </source>
</evidence>
<keyword evidence="7" id="KW-0472">Membrane</keyword>
<evidence type="ECO:0000256" key="3">
    <source>
        <dbReference type="ARBA" id="ARBA00022723"/>
    </source>
</evidence>
<evidence type="ECO:0000313" key="11">
    <source>
        <dbReference type="Proteomes" id="UP000662747"/>
    </source>
</evidence>
<feature type="transmembrane region" description="Helical" evidence="7">
    <location>
        <begin position="247"/>
        <end position="267"/>
    </location>
</feature>
<keyword evidence="5 6" id="KW-0408">Iron</keyword>
<organism evidence="10 11">
    <name type="scientific">Pyxidicoccus parkwayensis</name>
    <dbReference type="NCBI Taxonomy" id="2813578"/>
    <lineage>
        <taxon>Bacteria</taxon>
        <taxon>Pseudomonadati</taxon>
        <taxon>Myxococcota</taxon>
        <taxon>Myxococcia</taxon>
        <taxon>Myxococcales</taxon>
        <taxon>Cystobacterineae</taxon>
        <taxon>Myxococcaceae</taxon>
        <taxon>Pyxidicoccus</taxon>
    </lineage>
</organism>
<accession>A0ABX7P1R4</accession>
<dbReference type="EMBL" id="CP071090">
    <property type="protein sequence ID" value="QSQ24097.1"/>
    <property type="molecule type" value="Genomic_DNA"/>
</dbReference>
<dbReference type="InterPro" id="IPR009056">
    <property type="entry name" value="Cyt_c-like_dom"/>
</dbReference>
<keyword evidence="1" id="KW-0813">Transport</keyword>
<dbReference type="PROSITE" id="PS51007">
    <property type="entry name" value="CYTC"/>
    <property type="match status" value="2"/>
</dbReference>
<keyword evidence="3 6" id="KW-0479">Metal-binding</keyword>
<dbReference type="InterPro" id="IPR036909">
    <property type="entry name" value="Cyt_c-like_dom_sf"/>
</dbReference>
<dbReference type="PANTHER" id="PTHR11961">
    <property type="entry name" value="CYTOCHROME C"/>
    <property type="match status" value="1"/>
</dbReference>
<keyword evidence="2 6" id="KW-0349">Heme</keyword>
<name>A0ABX7P1R4_9BACT</name>
<dbReference type="InterPro" id="IPR002327">
    <property type="entry name" value="Cyt_c_1A/1B"/>
</dbReference>
<evidence type="ECO:0000256" key="4">
    <source>
        <dbReference type="ARBA" id="ARBA00022982"/>
    </source>
</evidence>
<keyword evidence="7" id="KW-0812">Transmembrane</keyword>
<evidence type="ECO:0000259" key="9">
    <source>
        <dbReference type="PROSITE" id="PS51007"/>
    </source>
</evidence>
<evidence type="ECO:0000256" key="2">
    <source>
        <dbReference type="ARBA" id="ARBA00022617"/>
    </source>
</evidence>
<feature type="chain" id="PRO_5045501988" evidence="8">
    <location>
        <begin position="29"/>
        <end position="276"/>
    </location>
</feature>
<evidence type="ECO:0000256" key="8">
    <source>
        <dbReference type="SAM" id="SignalP"/>
    </source>
</evidence>
<feature type="signal peptide" evidence="8">
    <location>
        <begin position="1"/>
        <end position="28"/>
    </location>
</feature>
<evidence type="ECO:0000256" key="5">
    <source>
        <dbReference type="ARBA" id="ARBA00023004"/>
    </source>
</evidence>
<gene>
    <name evidence="10" type="ORF">JY651_03725</name>
</gene>
<keyword evidence="8" id="KW-0732">Signal</keyword>
<evidence type="ECO:0000256" key="7">
    <source>
        <dbReference type="SAM" id="Phobius"/>
    </source>
</evidence>
<protein>
    <submittedName>
        <fullName evidence="10">Cytochrome c</fullName>
    </submittedName>
</protein>
<keyword evidence="4" id="KW-0249">Electron transport</keyword>
<dbReference type="Gene3D" id="1.10.760.10">
    <property type="entry name" value="Cytochrome c-like domain"/>
    <property type="match status" value="2"/>
</dbReference>
<dbReference type="RefSeq" id="WP_206725664.1">
    <property type="nucleotide sequence ID" value="NZ_CP071090.1"/>
</dbReference>
<proteinExistence type="predicted"/>
<dbReference type="SUPFAM" id="SSF46626">
    <property type="entry name" value="Cytochrome c"/>
    <property type="match status" value="2"/>
</dbReference>
<reference evidence="10 11" key="1">
    <citation type="submission" date="2021-02" db="EMBL/GenBank/DDBJ databases">
        <title>De Novo genome assembly of isolated myxobacteria.</title>
        <authorList>
            <person name="Stevens D.C."/>
        </authorList>
    </citation>
    <scope>NUCLEOTIDE SEQUENCE [LARGE SCALE GENOMIC DNA]</scope>
    <source>
        <strain evidence="11">SCPEA02</strain>
    </source>
</reference>
<dbReference type="Proteomes" id="UP000662747">
    <property type="component" value="Chromosome"/>
</dbReference>
<feature type="domain" description="Cytochrome c" evidence="9">
    <location>
        <begin position="143"/>
        <end position="235"/>
    </location>
</feature>
<keyword evidence="11" id="KW-1185">Reference proteome</keyword>